<dbReference type="NCBIfam" id="TIGR02315">
    <property type="entry name" value="ABC_phnC"/>
    <property type="match status" value="1"/>
</dbReference>
<evidence type="ECO:0000256" key="6">
    <source>
        <dbReference type="ARBA" id="ARBA00023136"/>
    </source>
</evidence>
<protein>
    <submittedName>
        <fullName evidence="9">Phosphonate ABC transporter ATP-binding protein</fullName>
    </submittedName>
</protein>
<dbReference type="GO" id="GO:0005524">
    <property type="term" value="F:ATP binding"/>
    <property type="evidence" value="ECO:0007669"/>
    <property type="project" value="UniProtKB-KW"/>
</dbReference>
<dbReference type="PANTHER" id="PTHR43166:SF6">
    <property type="entry name" value="PHOSPHONATES IMPORT ATP-BINDING PROTEIN PHNC"/>
    <property type="match status" value="1"/>
</dbReference>
<dbReference type="SUPFAM" id="SSF52540">
    <property type="entry name" value="P-loop containing nucleoside triphosphate hydrolases"/>
    <property type="match status" value="1"/>
</dbReference>
<evidence type="ECO:0000259" key="8">
    <source>
        <dbReference type="PROSITE" id="PS50893"/>
    </source>
</evidence>
<keyword evidence="10" id="KW-1185">Reference proteome</keyword>
<keyword evidence="3" id="KW-0547">Nucleotide-binding</keyword>
<evidence type="ECO:0000256" key="3">
    <source>
        <dbReference type="ARBA" id="ARBA00022741"/>
    </source>
</evidence>
<evidence type="ECO:0000256" key="1">
    <source>
        <dbReference type="ARBA" id="ARBA00022448"/>
    </source>
</evidence>
<keyword evidence="4 9" id="KW-0067">ATP-binding</keyword>
<dbReference type="Pfam" id="PF00005">
    <property type="entry name" value="ABC_tran"/>
    <property type="match status" value="1"/>
</dbReference>
<dbReference type="GO" id="GO:0016020">
    <property type="term" value="C:membrane"/>
    <property type="evidence" value="ECO:0007669"/>
    <property type="project" value="InterPro"/>
</dbReference>
<comment type="caution">
    <text evidence="9">The sequence shown here is derived from an EMBL/GenBank/DDBJ whole genome shotgun (WGS) entry which is preliminary data.</text>
</comment>
<dbReference type="SMART" id="SM00382">
    <property type="entry name" value="AAA"/>
    <property type="match status" value="1"/>
</dbReference>
<evidence type="ECO:0000256" key="7">
    <source>
        <dbReference type="SAM" id="MobiDB-lite"/>
    </source>
</evidence>
<evidence type="ECO:0000256" key="2">
    <source>
        <dbReference type="ARBA" id="ARBA00022475"/>
    </source>
</evidence>
<organism evidence="9 10">
    <name type="scientific">Brevibacterium rongguiense</name>
    <dbReference type="NCBI Taxonomy" id="2695267"/>
    <lineage>
        <taxon>Bacteria</taxon>
        <taxon>Bacillati</taxon>
        <taxon>Actinomycetota</taxon>
        <taxon>Actinomycetes</taxon>
        <taxon>Micrococcales</taxon>
        <taxon>Brevibacteriaceae</taxon>
        <taxon>Brevibacterium</taxon>
    </lineage>
</organism>
<dbReference type="AlphaFoldDB" id="A0A6N9H8I8"/>
<evidence type="ECO:0000256" key="4">
    <source>
        <dbReference type="ARBA" id="ARBA00022840"/>
    </source>
</evidence>
<dbReference type="CDD" id="cd03256">
    <property type="entry name" value="ABC_PhnC_transporter"/>
    <property type="match status" value="1"/>
</dbReference>
<sequence>MTATLPDPTRSGSTASEPTASDPTAPALAVEPAIAFDAVEPAIAFDGVVKEFRRGQRALDDVTATFATGRITVLLGLSGSGKSTLLRHINGLHKPTAGHVRTLDTQVERAGTHALRALRRDVAMVFQHFNLVGSMTVLENVCTGRLGSLAGPRMGLFMYPRAVRAEAMEQLARVGLADRAFQRADTLSGGQQQRVAIARALIQEPKILLADEPVASLDPVSAASVIDLLGRISRESDLTVVCSLHQVEIALDFSDRIVGLQAGRVVLDQETAGLSQEDAYAIYDRVAHPEGPCRRRGG</sequence>
<keyword evidence="1" id="KW-0813">Transport</keyword>
<dbReference type="Proteomes" id="UP000469215">
    <property type="component" value="Unassembled WGS sequence"/>
</dbReference>
<keyword evidence="5" id="KW-1278">Translocase</keyword>
<evidence type="ECO:0000256" key="5">
    <source>
        <dbReference type="ARBA" id="ARBA00022967"/>
    </source>
</evidence>
<reference evidence="9 10" key="1">
    <citation type="submission" date="2020-01" db="EMBL/GenBank/DDBJ databases">
        <authorList>
            <person name="Deng T."/>
        </authorList>
    </citation>
    <scope>NUCLEOTIDE SEQUENCE [LARGE SCALE GENOMIC DNA]</scope>
    <source>
        <strain evidence="9 10">5221</strain>
    </source>
</reference>
<dbReference type="PANTHER" id="PTHR43166">
    <property type="entry name" value="AMINO ACID IMPORT ATP-BINDING PROTEIN"/>
    <property type="match status" value="1"/>
</dbReference>
<dbReference type="InterPro" id="IPR012693">
    <property type="entry name" value="ABC_transpr_PhnC"/>
</dbReference>
<keyword evidence="6" id="KW-0472">Membrane</keyword>
<dbReference type="InterPro" id="IPR050086">
    <property type="entry name" value="MetN_ABC_transporter-like"/>
</dbReference>
<evidence type="ECO:0000313" key="10">
    <source>
        <dbReference type="Proteomes" id="UP000469215"/>
    </source>
</evidence>
<dbReference type="InterPro" id="IPR017871">
    <property type="entry name" value="ABC_transporter-like_CS"/>
</dbReference>
<dbReference type="Gene3D" id="3.40.50.300">
    <property type="entry name" value="P-loop containing nucleotide triphosphate hydrolases"/>
    <property type="match status" value="1"/>
</dbReference>
<keyword evidence="2" id="KW-1003">Cell membrane</keyword>
<dbReference type="PROSITE" id="PS00211">
    <property type="entry name" value="ABC_TRANSPORTER_1"/>
    <property type="match status" value="1"/>
</dbReference>
<dbReference type="InterPro" id="IPR027417">
    <property type="entry name" value="P-loop_NTPase"/>
</dbReference>
<dbReference type="GO" id="GO:0016887">
    <property type="term" value="F:ATP hydrolysis activity"/>
    <property type="evidence" value="ECO:0007669"/>
    <property type="project" value="InterPro"/>
</dbReference>
<accession>A0A6N9H8I8</accession>
<evidence type="ECO:0000313" key="9">
    <source>
        <dbReference type="EMBL" id="MYM20293.1"/>
    </source>
</evidence>
<proteinExistence type="predicted"/>
<name>A0A6N9H8I8_9MICO</name>
<dbReference type="InterPro" id="IPR003439">
    <property type="entry name" value="ABC_transporter-like_ATP-bd"/>
</dbReference>
<dbReference type="PROSITE" id="PS50893">
    <property type="entry name" value="ABC_TRANSPORTER_2"/>
    <property type="match status" value="1"/>
</dbReference>
<dbReference type="InterPro" id="IPR003593">
    <property type="entry name" value="AAA+_ATPase"/>
</dbReference>
<feature type="domain" description="ABC transporter" evidence="8">
    <location>
        <begin position="43"/>
        <end position="287"/>
    </location>
</feature>
<feature type="region of interest" description="Disordered" evidence="7">
    <location>
        <begin position="1"/>
        <end position="25"/>
    </location>
</feature>
<dbReference type="EMBL" id="WWEQ01000045">
    <property type="protein sequence ID" value="MYM20293.1"/>
    <property type="molecule type" value="Genomic_DNA"/>
</dbReference>
<gene>
    <name evidence="9" type="primary">phnC</name>
    <name evidence="9" type="ORF">GSY69_10040</name>
</gene>
<dbReference type="GO" id="GO:0015416">
    <property type="term" value="F:ABC-type phosphonate transporter activity"/>
    <property type="evidence" value="ECO:0007669"/>
    <property type="project" value="InterPro"/>
</dbReference>
<feature type="compositionally biased region" description="Polar residues" evidence="7">
    <location>
        <begin position="10"/>
        <end position="22"/>
    </location>
</feature>